<keyword evidence="1" id="KW-0694">RNA-binding</keyword>
<dbReference type="PANTHER" id="PTHR37426">
    <property type="entry name" value="RIBOSOMAL RNA LARGE SUBUNIT METHYLTRANSFERASE J"/>
    <property type="match status" value="1"/>
</dbReference>
<evidence type="ECO:0000313" key="2">
    <source>
        <dbReference type="EMBL" id="SFR52984.1"/>
    </source>
</evidence>
<dbReference type="HAMAP" id="MF_00934">
    <property type="entry name" value="23SrRNA_methyltr_J"/>
    <property type="match status" value="1"/>
</dbReference>
<keyword evidence="1" id="KW-0949">S-adenosyl-L-methionine</keyword>
<feature type="binding site" evidence="1">
    <location>
        <position position="121"/>
    </location>
    <ligand>
        <name>S-adenosyl-L-methionine</name>
        <dbReference type="ChEBI" id="CHEBI:59789"/>
    </ligand>
</feature>
<feature type="active site" description="Proton acceptor" evidence="1">
    <location>
        <position position="166"/>
    </location>
</feature>
<comment type="subunit">
    <text evidence="1">Monomer.</text>
</comment>
<comment type="function">
    <text evidence="1">Specifically methylates the adenine in position 2030 of 23S rRNA.</text>
</comment>
<dbReference type="STRING" id="650891.SAMN05216203_1176"/>
<dbReference type="EC" id="2.1.1.266" evidence="1"/>
<dbReference type="PANTHER" id="PTHR37426:SF1">
    <property type="entry name" value="RIBOSOMAL RNA LARGE SUBUNIT METHYLTRANSFERASE J"/>
    <property type="match status" value="1"/>
</dbReference>
<comment type="similarity">
    <text evidence="1">Belongs to the RlmJ family.</text>
</comment>
<dbReference type="InterPro" id="IPR029063">
    <property type="entry name" value="SAM-dependent_MTases_sf"/>
</dbReference>
<dbReference type="InterPro" id="IPR007473">
    <property type="entry name" value="RlmJ"/>
</dbReference>
<feature type="binding site" evidence="1">
    <location>
        <position position="19"/>
    </location>
    <ligand>
        <name>S-adenosyl-L-methionine</name>
        <dbReference type="ChEBI" id="CHEBI:59789"/>
    </ligand>
</feature>
<dbReference type="SUPFAM" id="SSF53335">
    <property type="entry name" value="S-adenosyl-L-methionine-dependent methyltransferases"/>
    <property type="match status" value="1"/>
</dbReference>
<dbReference type="GO" id="GO:0003723">
    <property type="term" value="F:RNA binding"/>
    <property type="evidence" value="ECO:0007669"/>
    <property type="project" value="UniProtKB-UniRule"/>
</dbReference>
<evidence type="ECO:0000313" key="3">
    <source>
        <dbReference type="Proteomes" id="UP000198644"/>
    </source>
</evidence>
<proteinExistence type="inferred from homology"/>
<keyword evidence="1 2" id="KW-0808">Transferase</keyword>
<feature type="site" description="Interaction with substrate rRNA" evidence="1">
    <location>
        <position position="4"/>
    </location>
</feature>
<dbReference type="RefSeq" id="WP_092009726.1">
    <property type="nucleotide sequence ID" value="NZ_FOYW01000001.1"/>
</dbReference>
<accession>A0A1I6HF25</accession>
<name>A0A1I6HF25_9GAMM</name>
<dbReference type="GO" id="GO:0005829">
    <property type="term" value="C:cytosol"/>
    <property type="evidence" value="ECO:0007669"/>
    <property type="project" value="TreeGrafter"/>
</dbReference>
<organism evidence="2 3">
    <name type="scientific">Marinobacter daqiaonensis</name>
    <dbReference type="NCBI Taxonomy" id="650891"/>
    <lineage>
        <taxon>Bacteria</taxon>
        <taxon>Pseudomonadati</taxon>
        <taxon>Pseudomonadota</taxon>
        <taxon>Gammaproteobacteria</taxon>
        <taxon>Pseudomonadales</taxon>
        <taxon>Marinobacteraceae</taxon>
        <taxon>Marinobacter</taxon>
    </lineage>
</organism>
<comment type="catalytic activity">
    <reaction evidence="1">
        <text>adenosine(2030) in 23S rRNA + S-adenosyl-L-methionine = N(6)-methyladenosine(2030) in 23S rRNA + S-adenosyl-L-homocysteine + H(+)</text>
        <dbReference type="Rhea" id="RHEA:43736"/>
        <dbReference type="Rhea" id="RHEA-COMP:10668"/>
        <dbReference type="Rhea" id="RHEA-COMP:10669"/>
        <dbReference type="ChEBI" id="CHEBI:15378"/>
        <dbReference type="ChEBI" id="CHEBI:57856"/>
        <dbReference type="ChEBI" id="CHEBI:59789"/>
        <dbReference type="ChEBI" id="CHEBI:74411"/>
        <dbReference type="ChEBI" id="CHEBI:74449"/>
        <dbReference type="EC" id="2.1.1.266"/>
    </reaction>
</comment>
<feature type="binding site" evidence="1">
    <location>
        <position position="103"/>
    </location>
    <ligand>
        <name>S-adenosyl-L-methionine</name>
        <dbReference type="ChEBI" id="CHEBI:59789"/>
    </ligand>
</feature>
<feature type="binding site" evidence="1">
    <location>
        <position position="166"/>
    </location>
    <ligand>
        <name>S-adenosyl-L-methionine</name>
        <dbReference type="ChEBI" id="CHEBI:59789"/>
    </ligand>
</feature>
<keyword evidence="1 2" id="KW-0489">Methyltransferase</keyword>
<sequence>MLSYLHEFHAGNFADVQKHVTLMLVLTMMQGKASGIACFDTHAGSALYDLEGDRARKTAEAEQGVQRIWRMRDQLRLPDWQAWFSVLDAVNEGGNQLNRYPGSPAWFTHCLRRQDTLTAFELHSMESSRLARWAQQQRLRVLPQDGLKGLLGQLPPPQPRLAVLVDPSYELKEDYGRVADTLARAWQRCRHGVFLVWYPILTGGGHRVLLDRIAAGPVRKVWQQEVHLENPPERGMTGSGMLVGNPPWGLDERLAAMLDAVSGNEGLNISRQQAWLVPE</sequence>
<keyword evidence="1" id="KW-0698">rRNA processing</keyword>
<dbReference type="Proteomes" id="UP000198644">
    <property type="component" value="Unassembled WGS sequence"/>
</dbReference>
<dbReference type="AlphaFoldDB" id="A0A1I6HF25"/>
<protein>
    <recommendedName>
        <fullName evidence="1">Ribosomal RNA large subunit methyltransferase J</fullName>
        <ecNumber evidence="1">2.1.1.266</ecNumber>
    </recommendedName>
    <alternativeName>
        <fullName evidence="1">23S rRNA (adenine(2030)-N6)-methyltransferase</fullName>
    </alternativeName>
    <alternativeName>
        <fullName evidence="1">23S rRNA m6A2030 methyltransferase</fullName>
    </alternativeName>
</protein>
<gene>
    <name evidence="1" type="primary">rlmJ</name>
    <name evidence="2" type="ORF">SAMN05216203_1176</name>
</gene>
<dbReference type="OrthoDB" id="9791274at2"/>
<dbReference type="EMBL" id="FOYW01000001">
    <property type="protein sequence ID" value="SFR52984.1"/>
    <property type="molecule type" value="Genomic_DNA"/>
</dbReference>
<evidence type="ECO:0000256" key="1">
    <source>
        <dbReference type="HAMAP-Rule" id="MF_00934"/>
    </source>
</evidence>
<dbReference type="GO" id="GO:0036307">
    <property type="term" value="F:23S rRNA (adenine(2030)-N(6))-methyltransferase activity"/>
    <property type="evidence" value="ECO:0007669"/>
    <property type="project" value="UniProtKB-UniRule"/>
</dbReference>
<reference evidence="2 3" key="1">
    <citation type="submission" date="2016-10" db="EMBL/GenBank/DDBJ databases">
        <authorList>
            <person name="de Groot N.N."/>
        </authorList>
    </citation>
    <scope>NUCLEOTIDE SEQUENCE [LARGE SCALE GENOMIC DNA]</scope>
    <source>
        <strain evidence="2 3">CGMCC 1.9167</strain>
    </source>
</reference>
<dbReference type="Gene3D" id="3.40.50.150">
    <property type="entry name" value="Vaccinia Virus protein VP39"/>
    <property type="match status" value="1"/>
</dbReference>
<dbReference type="Pfam" id="PF04378">
    <property type="entry name" value="RsmJ"/>
    <property type="match status" value="1"/>
</dbReference>
<keyword evidence="3" id="KW-1185">Reference proteome</keyword>
<dbReference type="GO" id="GO:0070475">
    <property type="term" value="P:rRNA base methylation"/>
    <property type="evidence" value="ECO:0007669"/>
    <property type="project" value="UniProtKB-UniRule"/>
</dbReference>
<feature type="binding site" evidence="1">
    <location>
        <position position="42"/>
    </location>
    <ligand>
        <name>S-adenosyl-L-methionine</name>
        <dbReference type="ChEBI" id="CHEBI:59789"/>
    </ligand>
</feature>
<feature type="binding site" evidence="1">
    <location>
        <begin position="145"/>
        <end position="146"/>
    </location>
    <ligand>
        <name>S-adenosyl-L-methionine</name>
        <dbReference type="ChEBI" id="CHEBI:59789"/>
    </ligand>
</feature>